<keyword evidence="2" id="KW-1133">Transmembrane helix</keyword>
<sequence length="530" mass="57537">MKNSTKEIQRREYTNPTSITTNSSSKNEIQKRSFMDKILVSIEKAGNRLPDPITLFLIMSILVLIASWVLSLFGVSAINPVTEEKIEVVNLLSVEGLHLIVTNAVSNFAAFPPLAAVLTMMIGVGLAEHSGLISTLMKKTVMNAPQKLIIPTIILSGLVGHTVGDPAFIVLPPIAALIFMSLGRNPMVGLILSYGTVAAGFNANLIISGTDVLLVGISESAAQLVDVNYTGQTTMNYYFILVSTIMLVIIGTWVTKKFTEPKFGKYEGIVEILEPVSPLESKGLRWAGITTLVFTIILALTVIPSNGILRNPETGSILNSPFMSGLVIILVLYFLLPSLVYGFITRSIRSDKDVAEKIYKSIADMAPFIGLAFVAAQMLAYFSWSNIGIIMGINGANFLQNLGFTGIPLFIGFILLIATVNLFIASASAKWALLAPIFIPMFMYLGYSPAVTQTAYRIGDSITNAITPMLAYFAILLTFAKRYYNNVGIGTLISALLPYTVFFGIGWIILFIIWFLLGLPLGPGDGIYLN</sequence>
<evidence type="ECO:0000256" key="1">
    <source>
        <dbReference type="SAM" id="MobiDB-lite"/>
    </source>
</evidence>
<proteinExistence type="predicted"/>
<gene>
    <name evidence="3" type="ORF">SAMN05877842_12610</name>
</gene>
<feature type="transmembrane region" description="Helical" evidence="2">
    <location>
        <begin position="53"/>
        <end position="78"/>
    </location>
</feature>
<dbReference type="Proteomes" id="UP000219252">
    <property type="component" value="Unassembled WGS sequence"/>
</dbReference>
<reference evidence="4" key="1">
    <citation type="submission" date="2017-08" db="EMBL/GenBank/DDBJ databases">
        <authorList>
            <person name="Varghese N."/>
            <person name="Submissions S."/>
        </authorList>
    </citation>
    <scope>NUCLEOTIDE SEQUENCE [LARGE SCALE GENOMIC DNA]</scope>
    <source>
        <strain evidence="4">JC23</strain>
    </source>
</reference>
<evidence type="ECO:0000313" key="3">
    <source>
        <dbReference type="EMBL" id="SOC44978.1"/>
    </source>
</evidence>
<feature type="compositionally biased region" description="Basic and acidic residues" evidence="1">
    <location>
        <begin position="1"/>
        <end position="13"/>
    </location>
</feature>
<dbReference type="InterPro" id="IPR004697">
    <property type="entry name" value="AbgT"/>
</dbReference>
<keyword evidence="2" id="KW-0812">Transmembrane</keyword>
<feature type="transmembrane region" description="Helical" evidence="2">
    <location>
        <begin position="199"/>
        <end position="217"/>
    </location>
</feature>
<evidence type="ECO:0000256" key="2">
    <source>
        <dbReference type="SAM" id="Phobius"/>
    </source>
</evidence>
<dbReference type="PANTHER" id="PTHR30282:SF0">
    <property type="entry name" value="P-AMINOBENZOYL-GLUTAMATE TRANSPORT PROTEIN"/>
    <property type="match status" value="1"/>
</dbReference>
<dbReference type="OrthoDB" id="3314392at2"/>
<feature type="transmembrane region" description="Helical" evidence="2">
    <location>
        <begin position="98"/>
        <end position="127"/>
    </location>
</feature>
<organism evidence="3 4">
    <name type="scientific">Ureibacillus acetophenoni</name>
    <dbReference type="NCBI Taxonomy" id="614649"/>
    <lineage>
        <taxon>Bacteria</taxon>
        <taxon>Bacillati</taxon>
        <taxon>Bacillota</taxon>
        <taxon>Bacilli</taxon>
        <taxon>Bacillales</taxon>
        <taxon>Caryophanaceae</taxon>
        <taxon>Ureibacillus</taxon>
    </lineage>
</organism>
<dbReference type="PANTHER" id="PTHR30282">
    <property type="entry name" value="P-AMINOBENZOYL GLUTAMATE TRANSPORTER"/>
    <property type="match status" value="1"/>
</dbReference>
<protein>
    <submittedName>
        <fullName evidence="3">Aminobenzoyl-glutamate transport protein</fullName>
    </submittedName>
</protein>
<dbReference type="GO" id="GO:1902604">
    <property type="term" value="P:p-aminobenzoyl-glutamate transmembrane transport"/>
    <property type="evidence" value="ECO:0007669"/>
    <property type="project" value="InterPro"/>
</dbReference>
<name>A0A285UUC4_9BACL</name>
<keyword evidence="2" id="KW-0472">Membrane</keyword>
<feature type="transmembrane region" description="Helical" evidence="2">
    <location>
        <begin position="365"/>
        <end position="384"/>
    </location>
</feature>
<accession>A0A285UUC4</accession>
<dbReference type="Pfam" id="PF03806">
    <property type="entry name" value="ABG_transport"/>
    <property type="match status" value="1"/>
</dbReference>
<feature type="transmembrane region" description="Helical" evidence="2">
    <location>
        <begin position="462"/>
        <end position="480"/>
    </location>
</feature>
<feature type="transmembrane region" description="Helical" evidence="2">
    <location>
        <begin position="323"/>
        <end position="344"/>
    </location>
</feature>
<dbReference type="EMBL" id="OBQC01000026">
    <property type="protein sequence ID" value="SOC44978.1"/>
    <property type="molecule type" value="Genomic_DNA"/>
</dbReference>
<evidence type="ECO:0000313" key="4">
    <source>
        <dbReference type="Proteomes" id="UP000219252"/>
    </source>
</evidence>
<dbReference type="AlphaFoldDB" id="A0A285UUC4"/>
<feature type="transmembrane region" description="Helical" evidence="2">
    <location>
        <begin position="404"/>
        <end position="424"/>
    </location>
</feature>
<keyword evidence="4" id="KW-1185">Reference proteome</keyword>
<feature type="transmembrane region" description="Helical" evidence="2">
    <location>
        <begin position="431"/>
        <end position="450"/>
    </location>
</feature>
<feature type="transmembrane region" description="Helical" evidence="2">
    <location>
        <begin position="237"/>
        <end position="255"/>
    </location>
</feature>
<feature type="region of interest" description="Disordered" evidence="1">
    <location>
        <begin position="1"/>
        <end position="26"/>
    </location>
</feature>
<feature type="transmembrane region" description="Helical" evidence="2">
    <location>
        <begin position="283"/>
        <end position="303"/>
    </location>
</feature>
<dbReference type="GO" id="GO:0015558">
    <property type="term" value="F:secondary active p-aminobenzoyl-glutamate transmembrane transporter activity"/>
    <property type="evidence" value="ECO:0007669"/>
    <property type="project" value="InterPro"/>
</dbReference>
<feature type="transmembrane region" description="Helical" evidence="2">
    <location>
        <begin position="492"/>
        <end position="517"/>
    </location>
</feature>
<feature type="compositionally biased region" description="Low complexity" evidence="1">
    <location>
        <begin position="14"/>
        <end position="26"/>
    </location>
</feature>